<feature type="domain" description="Low molecular weight protein antigen 6 PH" evidence="2">
    <location>
        <begin position="59"/>
        <end position="112"/>
    </location>
</feature>
<keyword evidence="1" id="KW-1133">Transmembrane helix</keyword>
<keyword evidence="1" id="KW-0472">Membrane</keyword>
<evidence type="ECO:0000259" key="2">
    <source>
        <dbReference type="Pfam" id="PF10756"/>
    </source>
</evidence>
<dbReference type="RefSeq" id="WP_322411900.1">
    <property type="nucleotide sequence ID" value="NZ_CP139779.1"/>
</dbReference>
<keyword evidence="4" id="KW-1185">Reference proteome</keyword>
<protein>
    <submittedName>
        <fullName evidence="3">PH domain-containing protein</fullName>
    </submittedName>
</protein>
<keyword evidence="1" id="KW-0812">Transmembrane</keyword>
<name>A0ABZ0VDU7_9MICO</name>
<accession>A0ABZ0VDU7</accession>
<feature type="transmembrane region" description="Helical" evidence="1">
    <location>
        <begin position="12"/>
        <end position="33"/>
    </location>
</feature>
<dbReference type="Pfam" id="PF10756">
    <property type="entry name" value="bPH_6"/>
    <property type="match status" value="1"/>
</dbReference>
<organism evidence="3 4">
    <name type="scientific">Microbacterium invictum</name>
    <dbReference type="NCBI Taxonomy" id="515415"/>
    <lineage>
        <taxon>Bacteria</taxon>
        <taxon>Bacillati</taxon>
        <taxon>Actinomycetota</taxon>
        <taxon>Actinomycetes</taxon>
        <taxon>Micrococcales</taxon>
        <taxon>Microbacteriaceae</taxon>
        <taxon>Microbacterium</taxon>
    </lineage>
</organism>
<evidence type="ECO:0000313" key="4">
    <source>
        <dbReference type="Proteomes" id="UP001324533"/>
    </source>
</evidence>
<gene>
    <name evidence="3" type="ORF">T9R20_07510</name>
</gene>
<sequence length="202" mass="21682">MAFQEVDYRPVFGRILAVVTVVLCAGGIIALWVDDPGSGLRYSWPLVFVSVLAWTLFWRPRLKVEPHGVTAVNVLRTHFVPWPAIRDIDTRFALTLRTGRGKVSVWAAPAPGRHRVLGLAEKDFDGVGDSARGEFGSLRPSDAVTTPTGNLAQLIRGQWEALRAQGLLAPGEDPEAEKVTSHVGTIAALAISGAATILGLAL</sequence>
<dbReference type="Proteomes" id="UP001324533">
    <property type="component" value="Chromosome"/>
</dbReference>
<dbReference type="EMBL" id="CP139779">
    <property type="protein sequence ID" value="WQB71787.1"/>
    <property type="molecule type" value="Genomic_DNA"/>
</dbReference>
<proteinExistence type="predicted"/>
<evidence type="ECO:0000256" key="1">
    <source>
        <dbReference type="SAM" id="Phobius"/>
    </source>
</evidence>
<dbReference type="InterPro" id="IPR019692">
    <property type="entry name" value="CFP-6_PH"/>
</dbReference>
<evidence type="ECO:0000313" key="3">
    <source>
        <dbReference type="EMBL" id="WQB71787.1"/>
    </source>
</evidence>
<reference evidence="3 4" key="1">
    <citation type="submission" date="2023-06" db="EMBL/GenBank/DDBJ databases">
        <title>Rock-solubilizing bacteria, Microbacterium invictum, promotes re-establishment of vegetation in rocky wasteland by accelerating rock bio-weathering and reshaping soil bacterial community.</title>
        <authorList>
            <person name="Liu C."/>
        </authorList>
    </citation>
    <scope>NUCLEOTIDE SEQUENCE [LARGE SCALE GENOMIC DNA]</scope>
    <source>
        <strain evidence="3 4">X-18</strain>
    </source>
</reference>
<feature type="transmembrane region" description="Helical" evidence="1">
    <location>
        <begin position="39"/>
        <end position="58"/>
    </location>
</feature>